<evidence type="ECO:0000256" key="4">
    <source>
        <dbReference type="ARBA" id="ARBA00023136"/>
    </source>
</evidence>
<dbReference type="AlphaFoldDB" id="A0AAW2XAF8"/>
<dbReference type="PANTHER" id="PTHR31218">
    <property type="entry name" value="WAT1-RELATED PROTEIN"/>
    <property type="match status" value="1"/>
</dbReference>
<protein>
    <submittedName>
        <fullName evidence="6">WAT1-related protein</fullName>
    </submittedName>
</protein>
<feature type="transmembrane region" description="Helical" evidence="5">
    <location>
        <begin position="80"/>
        <end position="98"/>
    </location>
</feature>
<keyword evidence="2 5" id="KW-0812">Transmembrane</keyword>
<dbReference type="EMBL" id="JACGWN010000005">
    <property type="protein sequence ID" value="KAL0450636.1"/>
    <property type="molecule type" value="Genomic_DNA"/>
</dbReference>
<evidence type="ECO:0000313" key="6">
    <source>
        <dbReference type="EMBL" id="KAL0450636.1"/>
    </source>
</evidence>
<feature type="transmembrane region" description="Helical" evidence="5">
    <location>
        <begin position="163"/>
        <end position="183"/>
    </location>
</feature>
<reference evidence="6" key="1">
    <citation type="submission" date="2020-06" db="EMBL/GenBank/DDBJ databases">
        <authorList>
            <person name="Li T."/>
            <person name="Hu X."/>
            <person name="Zhang T."/>
            <person name="Song X."/>
            <person name="Zhang H."/>
            <person name="Dai N."/>
            <person name="Sheng W."/>
            <person name="Hou X."/>
            <person name="Wei L."/>
        </authorList>
    </citation>
    <scope>NUCLEOTIDE SEQUENCE</scope>
    <source>
        <strain evidence="6">KEN1</strain>
        <tissue evidence="6">Leaf</tissue>
    </source>
</reference>
<comment type="caution">
    <text evidence="6">The sequence shown here is derived from an EMBL/GenBank/DDBJ whole genome shotgun (WGS) entry which is preliminary data.</text>
</comment>
<dbReference type="GO" id="GO:0022857">
    <property type="term" value="F:transmembrane transporter activity"/>
    <property type="evidence" value="ECO:0007669"/>
    <property type="project" value="InterPro"/>
</dbReference>
<sequence>MLTVELSNVGLNVIYKAAVSKGLNYHVTWFAGQLLGYAGIAYSNPTLGSAMSNLAPASTFFLAVVCRLEKLKLRSLSSQAKVIGALVSIAGALVVVLYDGPLVINGHDQKLTLPTTVGARSNWIFGGALLAGCYIVASICRNLPKFKDLKFKITVAGIVIKEYPAEFILVFFYNFFAFVLAVPVCFASEPHLSSWAVPADVRLISVLYAGVMGSGFGVMIHTWGLHVKGPVYVAMFRPLSIAIAAIMGVIFLGDDLYLGR</sequence>
<comment type="subcellular location">
    <subcellularLocation>
        <location evidence="1">Membrane</location>
        <topology evidence="1">Multi-pass membrane protein</topology>
    </subcellularLocation>
</comment>
<feature type="transmembrane region" description="Helical" evidence="5">
    <location>
        <begin position="203"/>
        <end position="224"/>
    </location>
</feature>
<evidence type="ECO:0000256" key="2">
    <source>
        <dbReference type="ARBA" id="ARBA00022692"/>
    </source>
</evidence>
<dbReference type="InterPro" id="IPR037185">
    <property type="entry name" value="EmrE-like"/>
</dbReference>
<dbReference type="InterPro" id="IPR030184">
    <property type="entry name" value="WAT1-related"/>
</dbReference>
<evidence type="ECO:0000256" key="5">
    <source>
        <dbReference type="SAM" id="Phobius"/>
    </source>
</evidence>
<proteinExistence type="predicted"/>
<name>A0AAW2XAF8_9LAMI</name>
<dbReference type="GO" id="GO:0016020">
    <property type="term" value="C:membrane"/>
    <property type="evidence" value="ECO:0007669"/>
    <property type="project" value="InterPro"/>
</dbReference>
<feature type="transmembrane region" description="Helical" evidence="5">
    <location>
        <begin position="123"/>
        <end position="143"/>
    </location>
</feature>
<feature type="transmembrane region" description="Helical" evidence="5">
    <location>
        <begin position="50"/>
        <end position="68"/>
    </location>
</feature>
<gene>
    <name evidence="6" type="ORF">Slati_1620000</name>
</gene>
<organism evidence="6">
    <name type="scientific">Sesamum latifolium</name>
    <dbReference type="NCBI Taxonomy" id="2727402"/>
    <lineage>
        <taxon>Eukaryota</taxon>
        <taxon>Viridiplantae</taxon>
        <taxon>Streptophyta</taxon>
        <taxon>Embryophyta</taxon>
        <taxon>Tracheophyta</taxon>
        <taxon>Spermatophyta</taxon>
        <taxon>Magnoliopsida</taxon>
        <taxon>eudicotyledons</taxon>
        <taxon>Gunneridae</taxon>
        <taxon>Pentapetalae</taxon>
        <taxon>asterids</taxon>
        <taxon>lamiids</taxon>
        <taxon>Lamiales</taxon>
        <taxon>Pedaliaceae</taxon>
        <taxon>Sesamum</taxon>
    </lineage>
</organism>
<keyword evidence="3 5" id="KW-1133">Transmembrane helix</keyword>
<evidence type="ECO:0000256" key="1">
    <source>
        <dbReference type="ARBA" id="ARBA00004141"/>
    </source>
</evidence>
<feature type="transmembrane region" description="Helical" evidence="5">
    <location>
        <begin position="231"/>
        <end position="252"/>
    </location>
</feature>
<accession>A0AAW2XAF8</accession>
<reference evidence="6" key="2">
    <citation type="journal article" date="2024" name="Plant">
        <title>Genomic evolution and insights into agronomic trait innovations of Sesamum species.</title>
        <authorList>
            <person name="Miao H."/>
            <person name="Wang L."/>
            <person name="Qu L."/>
            <person name="Liu H."/>
            <person name="Sun Y."/>
            <person name="Le M."/>
            <person name="Wang Q."/>
            <person name="Wei S."/>
            <person name="Zheng Y."/>
            <person name="Lin W."/>
            <person name="Duan Y."/>
            <person name="Cao H."/>
            <person name="Xiong S."/>
            <person name="Wang X."/>
            <person name="Wei L."/>
            <person name="Li C."/>
            <person name="Ma Q."/>
            <person name="Ju M."/>
            <person name="Zhao R."/>
            <person name="Li G."/>
            <person name="Mu C."/>
            <person name="Tian Q."/>
            <person name="Mei H."/>
            <person name="Zhang T."/>
            <person name="Gao T."/>
            <person name="Zhang H."/>
        </authorList>
    </citation>
    <scope>NUCLEOTIDE SEQUENCE</scope>
    <source>
        <strain evidence="6">KEN1</strain>
    </source>
</reference>
<evidence type="ECO:0000256" key="3">
    <source>
        <dbReference type="ARBA" id="ARBA00022989"/>
    </source>
</evidence>
<keyword evidence="4 5" id="KW-0472">Membrane</keyword>
<dbReference type="SUPFAM" id="SSF103481">
    <property type="entry name" value="Multidrug resistance efflux transporter EmrE"/>
    <property type="match status" value="1"/>
</dbReference>